<evidence type="ECO:0000256" key="7">
    <source>
        <dbReference type="RuleBase" id="RU363032"/>
    </source>
</evidence>
<evidence type="ECO:0000256" key="2">
    <source>
        <dbReference type="ARBA" id="ARBA00022448"/>
    </source>
</evidence>
<protein>
    <submittedName>
        <fullName evidence="9">ABC transporter permease</fullName>
    </submittedName>
</protein>
<dbReference type="AlphaFoldDB" id="A0A8J3GZ65"/>
<dbReference type="EMBL" id="BNCJ01000008">
    <property type="protein sequence ID" value="GHF55667.1"/>
    <property type="molecule type" value="Genomic_DNA"/>
</dbReference>
<evidence type="ECO:0000256" key="4">
    <source>
        <dbReference type="ARBA" id="ARBA00022692"/>
    </source>
</evidence>
<dbReference type="CDD" id="cd06261">
    <property type="entry name" value="TM_PBP2"/>
    <property type="match status" value="1"/>
</dbReference>
<keyword evidence="2 7" id="KW-0813">Transport</keyword>
<reference evidence="9" key="1">
    <citation type="journal article" date="2014" name="Int. J. Syst. Evol. Microbiol.">
        <title>Complete genome sequence of Corynebacterium casei LMG S-19264T (=DSM 44701T), isolated from a smear-ripened cheese.</title>
        <authorList>
            <consortium name="US DOE Joint Genome Institute (JGI-PGF)"/>
            <person name="Walter F."/>
            <person name="Albersmeier A."/>
            <person name="Kalinowski J."/>
            <person name="Ruckert C."/>
        </authorList>
    </citation>
    <scope>NUCLEOTIDE SEQUENCE</scope>
    <source>
        <strain evidence="9">KCTC 42650</strain>
    </source>
</reference>
<evidence type="ECO:0000259" key="8">
    <source>
        <dbReference type="PROSITE" id="PS50928"/>
    </source>
</evidence>
<sequence length="313" mass="34021">MLGLVVRRVLAAVPVLVLVGLIIFSILYVAPGDPAVVIAGDRASAEEIAQVREALGLNKPFLLRFVEWFWRVMQGDLGLSVFHGTPVSELILDRVGPTVSVMLMTMLFSVVIAVPMGVLAAWRAGGLTDKLVVGLAVIGFSVPVFVFGYILAFIFARELQWLPVQGYKPLSEGLWPWLRSLILPSVTLSTLYVALIARITRATLLDVLEQDYIRTARAKGAGQFTILFVHALKNAGVPIITVIGLGVALLIGGAVVTESVFAIPGLGRLTLDAIAMRDYPIIQGVVLVFSFSYVIVNLIVDLLYILIDPRIRY</sequence>
<evidence type="ECO:0000256" key="6">
    <source>
        <dbReference type="ARBA" id="ARBA00023136"/>
    </source>
</evidence>
<dbReference type="SUPFAM" id="SSF161098">
    <property type="entry name" value="MetI-like"/>
    <property type="match status" value="1"/>
</dbReference>
<feature type="domain" description="ABC transmembrane type-1" evidence="8">
    <location>
        <begin position="95"/>
        <end position="304"/>
    </location>
</feature>
<keyword evidence="5 7" id="KW-1133">Transmembrane helix</keyword>
<comment type="subcellular location">
    <subcellularLocation>
        <location evidence="1 7">Cell membrane</location>
        <topology evidence="1 7">Multi-pass membrane protein</topology>
    </subcellularLocation>
</comment>
<reference evidence="9" key="2">
    <citation type="submission" date="2020-09" db="EMBL/GenBank/DDBJ databases">
        <authorList>
            <person name="Sun Q."/>
            <person name="Kim S."/>
        </authorList>
    </citation>
    <scope>NUCLEOTIDE SEQUENCE</scope>
    <source>
        <strain evidence="9">KCTC 42650</strain>
    </source>
</reference>
<dbReference type="GO" id="GO:0071916">
    <property type="term" value="F:dipeptide transmembrane transporter activity"/>
    <property type="evidence" value="ECO:0007669"/>
    <property type="project" value="TreeGrafter"/>
</dbReference>
<dbReference type="InterPro" id="IPR000515">
    <property type="entry name" value="MetI-like"/>
</dbReference>
<dbReference type="Pfam" id="PF00528">
    <property type="entry name" value="BPD_transp_1"/>
    <property type="match status" value="1"/>
</dbReference>
<evidence type="ECO:0000256" key="3">
    <source>
        <dbReference type="ARBA" id="ARBA00022475"/>
    </source>
</evidence>
<feature type="transmembrane region" description="Helical" evidence="7">
    <location>
        <begin position="281"/>
        <end position="307"/>
    </location>
</feature>
<feature type="transmembrane region" description="Helical" evidence="7">
    <location>
        <begin position="237"/>
        <end position="261"/>
    </location>
</feature>
<feature type="transmembrane region" description="Helical" evidence="7">
    <location>
        <begin position="99"/>
        <end position="119"/>
    </location>
</feature>
<dbReference type="PANTHER" id="PTHR43163">
    <property type="entry name" value="DIPEPTIDE TRANSPORT SYSTEM PERMEASE PROTEIN DPPB-RELATED"/>
    <property type="match status" value="1"/>
</dbReference>
<evidence type="ECO:0000256" key="1">
    <source>
        <dbReference type="ARBA" id="ARBA00004651"/>
    </source>
</evidence>
<keyword evidence="4 7" id="KW-0812">Transmembrane</keyword>
<comment type="similarity">
    <text evidence="7">Belongs to the binding-protein-dependent transport system permease family.</text>
</comment>
<feature type="transmembrane region" description="Helical" evidence="7">
    <location>
        <begin position="9"/>
        <end position="30"/>
    </location>
</feature>
<proteinExistence type="inferred from homology"/>
<feature type="transmembrane region" description="Helical" evidence="7">
    <location>
        <begin position="176"/>
        <end position="195"/>
    </location>
</feature>
<dbReference type="Proteomes" id="UP000626220">
    <property type="component" value="Unassembled WGS sequence"/>
</dbReference>
<evidence type="ECO:0000313" key="10">
    <source>
        <dbReference type="Proteomes" id="UP000626220"/>
    </source>
</evidence>
<dbReference type="Gene3D" id="1.10.3720.10">
    <property type="entry name" value="MetI-like"/>
    <property type="match status" value="1"/>
</dbReference>
<dbReference type="PANTHER" id="PTHR43163:SF6">
    <property type="entry name" value="DIPEPTIDE TRANSPORT SYSTEM PERMEASE PROTEIN DPPB-RELATED"/>
    <property type="match status" value="1"/>
</dbReference>
<organism evidence="9 10">
    <name type="scientific">Seohaeicola zhoushanensis</name>
    <dbReference type="NCBI Taxonomy" id="1569283"/>
    <lineage>
        <taxon>Bacteria</taxon>
        <taxon>Pseudomonadati</taxon>
        <taxon>Pseudomonadota</taxon>
        <taxon>Alphaproteobacteria</taxon>
        <taxon>Rhodobacterales</taxon>
        <taxon>Roseobacteraceae</taxon>
        <taxon>Seohaeicola</taxon>
    </lineage>
</organism>
<keyword evidence="3" id="KW-1003">Cell membrane</keyword>
<dbReference type="RefSeq" id="WP_189680809.1">
    <property type="nucleotide sequence ID" value="NZ_BNCJ01000008.1"/>
</dbReference>
<evidence type="ECO:0000313" key="9">
    <source>
        <dbReference type="EMBL" id="GHF55667.1"/>
    </source>
</evidence>
<keyword evidence="6 7" id="KW-0472">Membrane</keyword>
<dbReference type="InterPro" id="IPR035906">
    <property type="entry name" value="MetI-like_sf"/>
</dbReference>
<feature type="transmembrane region" description="Helical" evidence="7">
    <location>
        <begin position="131"/>
        <end position="156"/>
    </location>
</feature>
<gene>
    <name evidence="9" type="ORF">GCM10017056_28970</name>
</gene>
<dbReference type="GO" id="GO:0005886">
    <property type="term" value="C:plasma membrane"/>
    <property type="evidence" value="ECO:0007669"/>
    <property type="project" value="UniProtKB-SubCell"/>
</dbReference>
<comment type="caution">
    <text evidence="9">The sequence shown here is derived from an EMBL/GenBank/DDBJ whole genome shotgun (WGS) entry which is preliminary data.</text>
</comment>
<dbReference type="InterPro" id="IPR045621">
    <property type="entry name" value="BPD_transp_1_N"/>
</dbReference>
<accession>A0A8J3GZ65</accession>
<evidence type="ECO:0000256" key="5">
    <source>
        <dbReference type="ARBA" id="ARBA00022989"/>
    </source>
</evidence>
<keyword evidence="10" id="KW-1185">Reference proteome</keyword>
<name>A0A8J3GZ65_9RHOB</name>
<dbReference type="Pfam" id="PF19300">
    <property type="entry name" value="BPD_transp_1_N"/>
    <property type="match status" value="1"/>
</dbReference>
<dbReference type="PROSITE" id="PS50928">
    <property type="entry name" value="ABC_TM1"/>
    <property type="match status" value="1"/>
</dbReference>